<name>A0ABU5INZ7_9BURK</name>
<dbReference type="Proteomes" id="UP001293718">
    <property type="component" value="Unassembled WGS sequence"/>
</dbReference>
<dbReference type="RefSeq" id="WP_322468007.1">
    <property type="nucleotide sequence ID" value="NZ_JAXOJX010000074.1"/>
</dbReference>
<evidence type="ECO:0000313" key="2">
    <source>
        <dbReference type="Proteomes" id="UP001293718"/>
    </source>
</evidence>
<comment type="caution">
    <text evidence="1">The sequence shown here is derived from an EMBL/GenBank/DDBJ whole genome shotgun (WGS) entry which is preliminary data.</text>
</comment>
<sequence>MTVSVGSTVEIDAITQVLEVYMNAAKNGRGKDMKPAFADQATIFGYVGDNLAFQGPIQSLFDWHDKNGSAKEVVARITHIDVVGTVAHARVEAENWTSYKFTDLFLLIKLDGEWKIINKVFHLH</sequence>
<dbReference type="Pfam" id="PF12893">
    <property type="entry name" value="Lumazine_bd_2"/>
    <property type="match status" value="1"/>
</dbReference>
<dbReference type="EMBL" id="JAXOJX010000074">
    <property type="protein sequence ID" value="MDZ5460599.1"/>
    <property type="molecule type" value="Genomic_DNA"/>
</dbReference>
<accession>A0ABU5INZ7</accession>
<gene>
    <name evidence="1" type="ORF">SM757_28870</name>
</gene>
<dbReference type="SUPFAM" id="SSF54427">
    <property type="entry name" value="NTF2-like"/>
    <property type="match status" value="1"/>
</dbReference>
<keyword evidence="2" id="KW-1185">Reference proteome</keyword>
<evidence type="ECO:0000313" key="1">
    <source>
        <dbReference type="EMBL" id="MDZ5460599.1"/>
    </source>
</evidence>
<protein>
    <submittedName>
        <fullName evidence="1">Nuclear transport factor 2 family protein</fullName>
    </submittedName>
</protein>
<dbReference type="Gene3D" id="3.10.450.50">
    <property type="match status" value="1"/>
</dbReference>
<organism evidence="1 2">
    <name type="scientific">Azohydromonas lata</name>
    <dbReference type="NCBI Taxonomy" id="45677"/>
    <lineage>
        <taxon>Bacteria</taxon>
        <taxon>Pseudomonadati</taxon>
        <taxon>Pseudomonadota</taxon>
        <taxon>Betaproteobacteria</taxon>
        <taxon>Burkholderiales</taxon>
        <taxon>Sphaerotilaceae</taxon>
        <taxon>Azohydromonas</taxon>
    </lineage>
</organism>
<proteinExistence type="predicted"/>
<dbReference type="InterPro" id="IPR039437">
    <property type="entry name" value="FrzH/put_lumazine-bd"/>
</dbReference>
<reference evidence="1 2" key="1">
    <citation type="submission" date="2023-11" db="EMBL/GenBank/DDBJ databases">
        <title>Draft genome of Azohydromonas lata strain H1 (DSM1123), a polyhydroxyalkanoate producer.</title>
        <authorList>
            <person name="Traversa D."/>
            <person name="D'Addabbo P."/>
            <person name="Pazzani C."/>
            <person name="Manzari C."/>
            <person name="Chiara M."/>
            <person name="Scrascia M."/>
        </authorList>
    </citation>
    <scope>NUCLEOTIDE SEQUENCE [LARGE SCALE GENOMIC DNA]</scope>
    <source>
        <strain evidence="1 2">H1</strain>
    </source>
</reference>
<dbReference type="InterPro" id="IPR032710">
    <property type="entry name" value="NTF2-like_dom_sf"/>
</dbReference>